<dbReference type="PROSITE" id="PS50011">
    <property type="entry name" value="PROTEIN_KINASE_DOM"/>
    <property type="match status" value="1"/>
</dbReference>
<dbReference type="GO" id="GO:0035556">
    <property type="term" value="P:intracellular signal transduction"/>
    <property type="evidence" value="ECO:0007669"/>
    <property type="project" value="TreeGrafter"/>
</dbReference>
<evidence type="ECO:0000313" key="13">
    <source>
        <dbReference type="RefSeq" id="XP_018496284.1"/>
    </source>
</evidence>
<dbReference type="SMART" id="SM00220">
    <property type="entry name" value="S_TKc"/>
    <property type="match status" value="1"/>
</dbReference>
<sequence>MKAFKKNAGIYLRKGREKFTNLLSARNAESNIFYDLRNHRELDMARKVLDAFVKENQTSDTTISPAQRFVKDQAVGFAKYVLQEIVNEHLTANILREGIENLYFLGHYWKCTEEIVAKCLGSDLCYIVDGLGPLIEIAEQLSRLPSTDWIAVCLSIRAELIAPCGEVVEQACIPSIKYFYFERLLGAGGFGAVYKAFVGEAVCSVKIVPKSMLPDIEHAVADKEVATMVNHPCLVHYHATFATAEAFVTVMEYIRGVDVIRLVHLSTRLSETLVRLILAQLGLALYHLHYKGFVHRDVKPANMMIMVGCRVKLIDFDTAKVCIGKYAKRTLTTFFDRTASEFNDGEIAGTIYYMAPEMLKSLDYGRAVDWWSFGVTAYVLSMGKLPFSLKPSMSFDEQKSILCKMSHSWPKGLQISKHFKSLVKQCLQKESSVRFCSRHYSDFPKHPFFCELDLRWVETSPEVLKFDPINSVALGTLTYDILPHNDSPCATPTAEKKCQTLFPTPGLTDTQEQVKLFTYLAPGFKRACQMIQRGELPTSEVIRITPELVDFHESGNTFFFTSFTDSKST</sequence>
<dbReference type="InterPro" id="IPR050236">
    <property type="entry name" value="Ser_Thr_kinase_AGC"/>
</dbReference>
<accession>A0AAJ7L5C2</accession>
<evidence type="ECO:0000256" key="1">
    <source>
        <dbReference type="ARBA" id="ARBA00012513"/>
    </source>
</evidence>
<dbReference type="PANTHER" id="PTHR24356">
    <property type="entry name" value="SERINE/THREONINE-PROTEIN KINASE"/>
    <property type="match status" value="1"/>
</dbReference>
<keyword evidence="3" id="KW-0723">Serine/threonine-protein kinase</keyword>
<proteinExistence type="predicted"/>
<dbReference type="InterPro" id="IPR011009">
    <property type="entry name" value="Kinase-like_dom_sf"/>
</dbReference>
<dbReference type="Gene3D" id="3.30.200.20">
    <property type="entry name" value="Phosphorylase Kinase, domain 1"/>
    <property type="match status" value="1"/>
</dbReference>
<protein>
    <recommendedName>
        <fullName evidence="2">Serine/threonine-protein kinase greatwall</fullName>
        <ecNumber evidence="1">2.7.11.1</ecNumber>
    </recommendedName>
    <alternativeName>
        <fullName evidence="8">Microtubule-associated serine/threonine-protein kinase-like</fullName>
    </alternativeName>
</protein>
<evidence type="ECO:0000259" key="11">
    <source>
        <dbReference type="PROSITE" id="PS50011"/>
    </source>
</evidence>
<dbReference type="InterPro" id="IPR000719">
    <property type="entry name" value="Prot_kinase_dom"/>
</dbReference>
<evidence type="ECO:0000256" key="9">
    <source>
        <dbReference type="ARBA" id="ARBA00047899"/>
    </source>
</evidence>
<evidence type="ECO:0000256" key="6">
    <source>
        <dbReference type="ARBA" id="ARBA00022777"/>
    </source>
</evidence>
<dbReference type="EC" id="2.7.11.1" evidence="1"/>
<dbReference type="SUPFAM" id="SSF56112">
    <property type="entry name" value="Protein kinase-like (PK-like)"/>
    <property type="match status" value="1"/>
</dbReference>
<evidence type="ECO:0000256" key="4">
    <source>
        <dbReference type="ARBA" id="ARBA00022679"/>
    </source>
</evidence>
<evidence type="ECO:0000256" key="5">
    <source>
        <dbReference type="ARBA" id="ARBA00022741"/>
    </source>
</evidence>
<evidence type="ECO:0000256" key="8">
    <source>
        <dbReference type="ARBA" id="ARBA00033099"/>
    </source>
</evidence>
<evidence type="ECO:0000256" key="10">
    <source>
        <dbReference type="ARBA" id="ARBA00048679"/>
    </source>
</evidence>
<dbReference type="KEGG" id="goe:108864673"/>
<dbReference type="GeneID" id="108864673"/>
<reference evidence="13" key="1">
    <citation type="submission" date="2025-08" db="UniProtKB">
        <authorList>
            <consortium name="RefSeq"/>
        </authorList>
    </citation>
    <scope>IDENTIFICATION</scope>
</reference>
<dbReference type="Proteomes" id="UP000694867">
    <property type="component" value="Unplaced"/>
</dbReference>
<dbReference type="InterPro" id="IPR008271">
    <property type="entry name" value="Ser/Thr_kinase_AS"/>
</dbReference>
<dbReference type="RefSeq" id="XP_018496284.1">
    <property type="nucleotide sequence ID" value="XM_018640768.1"/>
</dbReference>
<name>A0AAJ7L5C2_9ACAR</name>
<dbReference type="AlphaFoldDB" id="A0AAJ7L5C2"/>
<comment type="catalytic activity">
    <reaction evidence="9">
        <text>L-threonyl-[protein] + ATP = O-phospho-L-threonyl-[protein] + ADP + H(+)</text>
        <dbReference type="Rhea" id="RHEA:46608"/>
        <dbReference type="Rhea" id="RHEA-COMP:11060"/>
        <dbReference type="Rhea" id="RHEA-COMP:11605"/>
        <dbReference type="ChEBI" id="CHEBI:15378"/>
        <dbReference type="ChEBI" id="CHEBI:30013"/>
        <dbReference type="ChEBI" id="CHEBI:30616"/>
        <dbReference type="ChEBI" id="CHEBI:61977"/>
        <dbReference type="ChEBI" id="CHEBI:456216"/>
        <dbReference type="EC" id="2.7.11.1"/>
    </reaction>
</comment>
<dbReference type="Gene3D" id="1.10.510.10">
    <property type="entry name" value="Transferase(Phosphotransferase) domain 1"/>
    <property type="match status" value="1"/>
</dbReference>
<evidence type="ECO:0000256" key="7">
    <source>
        <dbReference type="ARBA" id="ARBA00022840"/>
    </source>
</evidence>
<dbReference type="PANTHER" id="PTHR24356:SF1">
    <property type="entry name" value="SERINE_THREONINE-PROTEIN KINASE GREATWALL"/>
    <property type="match status" value="1"/>
</dbReference>
<dbReference type="Pfam" id="PF00069">
    <property type="entry name" value="Pkinase"/>
    <property type="match status" value="1"/>
</dbReference>
<feature type="domain" description="Protein kinase" evidence="11">
    <location>
        <begin position="179"/>
        <end position="449"/>
    </location>
</feature>
<keyword evidence="7" id="KW-0067">ATP-binding</keyword>
<keyword evidence="12" id="KW-1185">Reference proteome</keyword>
<dbReference type="PROSITE" id="PS00108">
    <property type="entry name" value="PROTEIN_KINASE_ST"/>
    <property type="match status" value="1"/>
</dbReference>
<dbReference type="GO" id="GO:0004674">
    <property type="term" value="F:protein serine/threonine kinase activity"/>
    <property type="evidence" value="ECO:0007669"/>
    <property type="project" value="UniProtKB-KW"/>
</dbReference>
<evidence type="ECO:0000256" key="2">
    <source>
        <dbReference type="ARBA" id="ARBA00022148"/>
    </source>
</evidence>
<gene>
    <name evidence="13" type="primary">LOC108864673</name>
</gene>
<dbReference type="GO" id="GO:0005524">
    <property type="term" value="F:ATP binding"/>
    <property type="evidence" value="ECO:0007669"/>
    <property type="project" value="UniProtKB-KW"/>
</dbReference>
<comment type="catalytic activity">
    <reaction evidence="10">
        <text>L-seryl-[protein] + ATP = O-phospho-L-seryl-[protein] + ADP + H(+)</text>
        <dbReference type="Rhea" id="RHEA:17989"/>
        <dbReference type="Rhea" id="RHEA-COMP:9863"/>
        <dbReference type="Rhea" id="RHEA-COMP:11604"/>
        <dbReference type="ChEBI" id="CHEBI:15378"/>
        <dbReference type="ChEBI" id="CHEBI:29999"/>
        <dbReference type="ChEBI" id="CHEBI:30616"/>
        <dbReference type="ChEBI" id="CHEBI:83421"/>
        <dbReference type="ChEBI" id="CHEBI:456216"/>
        <dbReference type="EC" id="2.7.11.1"/>
    </reaction>
</comment>
<keyword evidence="4" id="KW-0808">Transferase</keyword>
<keyword evidence="6 13" id="KW-0418">Kinase</keyword>
<evidence type="ECO:0000313" key="12">
    <source>
        <dbReference type="Proteomes" id="UP000694867"/>
    </source>
</evidence>
<organism evidence="12 13">
    <name type="scientific">Galendromus occidentalis</name>
    <name type="common">western predatory mite</name>
    <dbReference type="NCBI Taxonomy" id="34638"/>
    <lineage>
        <taxon>Eukaryota</taxon>
        <taxon>Metazoa</taxon>
        <taxon>Ecdysozoa</taxon>
        <taxon>Arthropoda</taxon>
        <taxon>Chelicerata</taxon>
        <taxon>Arachnida</taxon>
        <taxon>Acari</taxon>
        <taxon>Parasitiformes</taxon>
        <taxon>Mesostigmata</taxon>
        <taxon>Gamasina</taxon>
        <taxon>Phytoseioidea</taxon>
        <taxon>Phytoseiidae</taxon>
        <taxon>Typhlodrominae</taxon>
        <taxon>Galendromus</taxon>
    </lineage>
</organism>
<evidence type="ECO:0000256" key="3">
    <source>
        <dbReference type="ARBA" id="ARBA00022527"/>
    </source>
</evidence>
<keyword evidence="5" id="KW-0547">Nucleotide-binding</keyword>